<dbReference type="GO" id="GO:0005737">
    <property type="term" value="C:cytoplasm"/>
    <property type="evidence" value="ECO:0007669"/>
    <property type="project" value="UniProtKB-SubCell"/>
</dbReference>
<dbReference type="NCBIfam" id="TIGR03156">
    <property type="entry name" value="GTP_HflX"/>
    <property type="match status" value="1"/>
</dbReference>
<feature type="domain" description="Hflx-type G" evidence="7">
    <location>
        <begin position="199"/>
        <end position="235"/>
    </location>
</feature>
<evidence type="ECO:0000256" key="3">
    <source>
        <dbReference type="ARBA" id="ARBA00022723"/>
    </source>
</evidence>
<dbReference type="Pfam" id="PF16360">
    <property type="entry name" value="GTP-bdg_M"/>
    <property type="match status" value="1"/>
</dbReference>
<dbReference type="PROSITE" id="PS51705">
    <property type="entry name" value="G_HFLX"/>
    <property type="match status" value="1"/>
</dbReference>
<keyword evidence="5" id="KW-0460">Magnesium</keyword>
<dbReference type="GO" id="GO:0046872">
    <property type="term" value="F:metal ion binding"/>
    <property type="evidence" value="ECO:0007669"/>
    <property type="project" value="UniProtKB-KW"/>
</dbReference>
<feature type="non-terminal residue" evidence="8">
    <location>
        <position position="1"/>
    </location>
</feature>
<dbReference type="InterPro" id="IPR027417">
    <property type="entry name" value="P-loop_NTPase"/>
</dbReference>
<comment type="subcellular location">
    <subcellularLocation>
        <location evidence="1">Cytoplasm</location>
    </subcellularLocation>
</comment>
<dbReference type="PANTHER" id="PTHR10229:SF0">
    <property type="entry name" value="GTP-BINDING PROTEIN 6-RELATED"/>
    <property type="match status" value="1"/>
</dbReference>
<keyword evidence="4" id="KW-0547">Nucleotide-binding</keyword>
<evidence type="ECO:0000256" key="6">
    <source>
        <dbReference type="ARBA" id="ARBA00023134"/>
    </source>
</evidence>
<dbReference type="Pfam" id="PF13167">
    <property type="entry name" value="GTP-bdg_N"/>
    <property type="match status" value="1"/>
</dbReference>
<dbReference type="InterPro" id="IPR016496">
    <property type="entry name" value="GTPase_HflX"/>
</dbReference>
<dbReference type="InterPro" id="IPR030394">
    <property type="entry name" value="G_HFLX_dom"/>
</dbReference>
<dbReference type="InterPro" id="IPR032305">
    <property type="entry name" value="GTP-bd_M"/>
</dbReference>
<dbReference type="InterPro" id="IPR025121">
    <property type="entry name" value="GTPase_HflX_N"/>
</dbReference>
<keyword evidence="2" id="KW-0963">Cytoplasm</keyword>
<name>A0A382DMF5_9ZZZZ</name>
<dbReference type="InterPro" id="IPR006073">
    <property type="entry name" value="GTP-bd"/>
</dbReference>
<dbReference type="PANTHER" id="PTHR10229">
    <property type="entry name" value="GTP-BINDING PROTEIN HFLX"/>
    <property type="match status" value="1"/>
</dbReference>
<feature type="non-terminal residue" evidence="8">
    <location>
        <position position="235"/>
    </location>
</feature>
<dbReference type="FunFam" id="3.40.50.11060:FF:000001">
    <property type="entry name" value="GTPase HflX"/>
    <property type="match status" value="1"/>
</dbReference>
<dbReference type="SUPFAM" id="SSF52540">
    <property type="entry name" value="P-loop containing nucleoside triphosphate hydrolases"/>
    <property type="match status" value="1"/>
</dbReference>
<keyword evidence="3" id="KW-0479">Metal-binding</keyword>
<dbReference type="AlphaFoldDB" id="A0A382DMF5"/>
<dbReference type="GO" id="GO:0005525">
    <property type="term" value="F:GTP binding"/>
    <property type="evidence" value="ECO:0007669"/>
    <property type="project" value="UniProtKB-KW"/>
</dbReference>
<evidence type="ECO:0000256" key="2">
    <source>
        <dbReference type="ARBA" id="ARBA00022490"/>
    </source>
</evidence>
<keyword evidence="6" id="KW-0342">GTP-binding</keyword>
<evidence type="ECO:0000256" key="1">
    <source>
        <dbReference type="ARBA" id="ARBA00004496"/>
    </source>
</evidence>
<evidence type="ECO:0000259" key="7">
    <source>
        <dbReference type="PROSITE" id="PS51705"/>
    </source>
</evidence>
<gene>
    <name evidence="8" type="ORF">METZ01_LOCUS192432</name>
</gene>
<dbReference type="Gene3D" id="6.10.250.2860">
    <property type="match status" value="1"/>
</dbReference>
<dbReference type="InterPro" id="IPR042108">
    <property type="entry name" value="GTPase_HflX_N_sf"/>
</dbReference>
<accession>A0A382DMF5</accession>
<reference evidence="8" key="1">
    <citation type="submission" date="2018-05" db="EMBL/GenBank/DDBJ databases">
        <authorList>
            <person name="Lanie J.A."/>
            <person name="Ng W.-L."/>
            <person name="Kazmierczak K.M."/>
            <person name="Andrzejewski T.M."/>
            <person name="Davidsen T.M."/>
            <person name="Wayne K.J."/>
            <person name="Tettelin H."/>
            <person name="Glass J.I."/>
            <person name="Rusch D."/>
            <person name="Podicherti R."/>
            <person name="Tsui H.-C.T."/>
            <person name="Winkler M.E."/>
        </authorList>
    </citation>
    <scope>NUCLEOTIDE SEQUENCE</scope>
</reference>
<dbReference type="Gene3D" id="3.40.50.300">
    <property type="entry name" value="P-loop containing nucleotide triphosphate hydrolases"/>
    <property type="match status" value="1"/>
</dbReference>
<protein>
    <recommendedName>
        <fullName evidence="7">Hflx-type G domain-containing protein</fullName>
    </recommendedName>
</protein>
<evidence type="ECO:0000313" key="8">
    <source>
        <dbReference type="EMBL" id="SVB39578.1"/>
    </source>
</evidence>
<dbReference type="GO" id="GO:0043022">
    <property type="term" value="F:ribosome binding"/>
    <property type="evidence" value="ECO:0007669"/>
    <property type="project" value="TreeGrafter"/>
</dbReference>
<proteinExistence type="predicted"/>
<dbReference type="Pfam" id="PF01926">
    <property type="entry name" value="MMR_HSR1"/>
    <property type="match status" value="1"/>
</dbReference>
<organism evidence="8">
    <name type="scientific">marine metagenome</name>
    <dbReference type="NCBI Taxonomy" id="408172"/>
    <lineage>
        <taxon>unclassified sequences</taxon>
        <taxon>metagenomes</taxon>
        <taxon>ecological metagenomes</taxon>
    </lineage>
</organism>
<evidence type="ECO:0000256" key="5">
    <source>
        <dbReference type="ARBA" id="ARBA00022842"/>
    </source>
</evidence>
<evidence type="ECO:0000256" key="4">
    <source>
        <dbReference type="ARBA" id="ARBA00022741"/>
    </source>
</evidence>
<dbReference type="EMBL" id="UINC01040133">
    <property type="protein sequence ID" value="SVB39578.1"/>
    <property type="molecule type" value="Genomic_DNA"/>
</dbReference>
<dbReference type="Gene3D" id="3.40.50.11060">
    <property type="entry name" value="GTPase HflX, N-terminal domain"/>
    <property type="match status" value="1"/>
</dbReference>
<sequence>VTKDREVAAKALLVGAPLKTSGFSDGKNHLVELSRLAMTAGAKVVGVVSQNISKKNPRYLIGKGKIEELAVTVNSTTADLVIFDDELTPLQGKSIEDHLGVRVMDRSELILDIFAKRARSREAKMQVELAQLQYLMPRLRRMWTHLSRIRGGIGLRGPGETQLESDRRLIGRRITTLRKRLRALDKARLNRSKAREDEFQVALVGYTNAGKSSLLRALSNRDVLVEDRLFSTLDS</sequence>